<organism evidence="2 3">
    <name type="scientific">Streptomyces althioticus subsp. attaecolombicae</name>
    <dbReference type="NCBI Taxonomy" id="3075534"/>
    <lineage>
        <taxon>Bacteria</taxon>
        <taxon>Bacillati</taxon>
        <taxon>Actinomycetota</taxon>
        <taxon>Actinomycetes</taxon>
        <taxon>Kitasatosporales</taxon>
        <taxon>Streptomycetaceae</taxon>
        <taxon>Streptomyces</taxon>
        <taxon>Streptomyces althioticus group</taxon>
    </lineage>
</organism>
<accession>A0ABU3HZG7</accession>
<comment type="caution">
    <text evidence="2">The sequence shown here is derived from an EMBL/GenBank/DDBJ whole genome shotgun (WGS) entry which is preliminary data.</text>
</comment>
<sequence length="81" mass="8762">MELTARGRVARLPASPRTVVTIAGADVPGLAVRPARGLRHGTRTGPTPRIQDAAHRHRNDPNLRPKEAAWLRQFVSHSGTG</sequence>
<dbReference type="Proteomes" id="UP001181313">
    <property type="component" value="Unassembled WGS sequence"/>
</dbReference>
<dbReference type="EMBL" id="JAVSGH010000015">
    <property type="protein sequence ID" value="MDT3726076.1"/>
    <property type="molecule type" value="Genomic_DNA"/>
</dbReference>
<evidence type="ECO:0000313" key="3">
    <source>
        <dbReference type="Proteomes" id="UP001181313"/>
    </source>
</evidence>
<keyword evidence="3" id="KW-1185">Reference proteome</keyword>
<evidence type="ECO:0000256" key="1">
    <source>
        <dbReference type="SAM" id="MobiDB-lite"/>
    </source>
</evidence>
<protein>
    <submittedName>
        <fullName evidence="2">Uncharacterized protein</fullName>
    </submittedName>
</protein>
<name>A0ABU3HZG7_9ACTN</name>
<evidence type="ECO:0000313" key="2">
    <source>
        <dbReference type="EMBL" id="MDT3726076.1"/>
    </source>
</evidence>
<proteinExistence type="predicted"/>
<reference evidence="2" key="1">
    <citation type="submission" date="2024-05" db="EMBL/GenBank/DDBJ databases">
        <title>30 novel species of actinomycetes from the DSMZ collection.</title>
        <authorList>
            <person name="Nouioui I."/>
        </authorList>
    </citation>
    <scope>NUCLEOTIDE SEQUENCE</scope>
    <source>
        <strain evidence="2">DSM 41972</strain>
    </source>
</reference>
<feature type="region of interest" description="Disordered" evidence="1">
    <location>
        <begin position="35"/>
        <end position="61"/>
    </location>
</feature>
<dbReference type="RefSeq" id="WP_139118559.1">
    <property type="nucleotide sequence ID" value="NZ_JAVSGH010000015.1"/>
</dbReference>
<gene>
    <name evidence="2" type="ORF">ROS62_14805</name>
</gene>